<dbReference type="KEGG" id="caqa:MICH65_0380"/>
<dbReference type="AlphaFoldDB" id="A0A857ND10"/>
<dbReference type="EMBL" id="CP047901">
    <property type="protein sequence ID" value="QHO63361.1"/>
    <property type="molecule type" value="Genomic_DNA"/>
</dbReference>
<gene>
    <name evidence="1" type="ORF">MICH65_0380</name>
</gene>
<proteinExistence type="predicted"/>
<dbReference type="RefSeq" id="WP_161931746.1">
    <property type="nucleotide sequence ID" value="NZ_CP047901.1"/>
</dbReference>
<accession>A0A857ND10</accession>
<organism evidence="1 2">
    <name type="scientific">Candidatus Chazhemtobacterium aquaticus</name>
    <dbReference type="NCBI Taxonomy" id="2715735"/>
    <lineage>
        <taxon>Bacteria</taxon>
        <taxon>Candidatus Chazhemtobacteraceae</taxon>
        <taxon>Candidatus Chazhemtobacterium</taxon>
    </lineage>
</organism>
<reference evidence="2" key="1">
    <citation type="journal article" date="2020" name="Microorganisms">
        <title>Complete Genome of a Member of a New Bacterial Lineage in the Microgenomates Group Reveals an Unusual Nucleotide Composition Disparity Between Two Strands of DNA and Limited Metabolic Potential.</title>
        <authorList>
            <person name="Kadnikov V.V."/>
            <person name="Mardanov A.V."/>
            <person name="Beletsky A.V."/>
            <person name="Karnachuk O.V."/>
            <person name="Ravin N.V."/>
        </authorList>
    </citation>
    <scope>NUCLEOTIDE SEQUENCE [LARGE SCALE GENOMIC DNA]</scope>
</reference>
<sequence>MDSKNKSKVNRSGVVGVLLFAGLVMMVLTVWADMFEVRLKGESRLLTRIGLITPTPAPLPEPTYDNLAELVVPTEGYTVPIKWGQVGQRLVETGAIDLAKYEENYGDPKYDELLRYLTENKDDGITIDKNNAYFWVNTLWALGLVQASDVLDKGIMGTEYRKDLGNFASTAGWTLGSKQAVDLYSSARIIDLSDEEQEMVAKISGGIYRPCCGNPTSFPDCNHGMAILGLVELMVDQGFSEEEIYEAALAFNSYWFEQTYVDLAYHFQTKEDKLWADVDAAEVLSAKYSSAPGYQQIKQEMGNIPGSKSSGSSCGA</sequence>
<protein>
    <submittedName>
        <fullName evidence="1">Uncharacterized protein</fullName>
    </submittedName>
</protein>
<keyword evidence="2" id="KW-1185">Reference proteome</keyword>
<evidence type="ECO:0000313" key="2">
    <source>
        <dbReference type="Proteomes" id="UP000463983"/>
    </source>
</evidence>
<name>A0A857ND10_9BACT</name>
<evidence type="ECO:0000313" key="1">
    <source>
        <dbReference type="EMBL" id="QHO63361.1"/>
    </source>
</evidence>
<dbReference type="Proteomes" id="UP000463983">
    <property type="component" value="Chromosome"/>
</dbReference>